<accession>M7N5X9</accession>
<evidence type="ECO:0000313" key="4">
    <source>
        <dbReference type="Proteomes" id="UP000012024"/>
    </source>
</evidence>
<dbReference type="PATRIC" id="fig|1137281.3.peg.2820"/>
<evidence type="ECO:0000256" key="1">
    <source>
        <dbReference type="SAM" id="Phobius"/>
    </source>
</evidence>
<feature type="transmembrane region" description="Helical" evidence="1">
    <location>
        <begin position="58"/>
        <end position="76"/>
    </location>
</feature>
<dbReference type="Proteomes" id="UP000012024">
    <property type="component" value="Unassembled WGS sequence"/>
</dbReference>
<keyword evidence="1" id="KW-0472">Membrane</keyword>
<keyword evidence="4" id="KW-1185">Reference proteome</keyword>
<gene>
    <name evidence="2" type="ORF">D778_01518</name>
    <name evidence="3" type="ORF">DHV22_05595</name>
</gene>
<sequence length="113" mass="12604">MRKLFIILGIIASVLALVLAVLPLSNLAYFPAIAALLFGLMAFYISNKNSQSVKTVQLVFLLTIIALSISIYKSIFQTVEVGNTEELQVREQQSEEEAIEELEDLDLEDLDLE</sequence>
<keyword evidence="1" id="KW-0812">Transmembrane</keyword>
<feature type="transmembrane region" description="Helical" evidence="1">
    <location>
        <begin position="30"/>
        <end position="46"/>
    </location>
</feature>
<reference evidence="3 5" key="2">
    <citation type="journal article" date="2018" name="Nat. Biotechnol.">
        <title>A standardized bacterial taxonomy based on genome phylogeny substantially revises the tree of life.</title>
        <authorList>
            <person name="Parks D.H."/>
            <person name="Chuvochina M."/>
            <person name="Waite D.W."/>
            <person name="Rinke C."/>
            <person name="Skarshewski A."/>
            <person name="Chaumeil P.A."/>
            <person name="Hugenholtz P."/>
        </authorList>
    </citation>
    <scope>NUCLEOTIDE SEQUENCE [LARGE SCALE GENOMIC DNA]</scope>
    <source>
        <strain evidence="3">UBA10227</strain>
    </source>
</reference>
<dbReference type="AlphaFoldDB" id="M7N5X9"/>
<dbReference type="eggNOG" id="ENOG5032W50">
    <property type="taxonomic scope" value="Bacteria"/>
</dbReference>
<reference evidence="2 4" key="1">
    <citation type="submission" date="2012-12" db="EMBL/GenBank/DDBJ databases">
        <title>Genome assembly of Formosa sp. AK20.</title>
        <authorList>
            <person name="Kumar R."/>
            <person name="Khatri I."/>
            <person name="Vaidya B."/>
            <person name="Subramanian S."/>
            <person name="Pinnaka A."/>
        </authorList>
    </citation>
    <scope>NUCLEOTIDE SEQUENCE [LARGE SCALE GENOMIC DNA]</scope>
    <source>
        <strain evidence="2 4">AK20</strain>
    </source>
</reference>
<protein>
    <submittedName>
        <fullName evidence="3">FUSC family protein</fullName>
    </submittedName>
</protein>
<dbReference type="Proteomes" id="UP000263268">
    <property type="component" value="Unassembled WGS sequence"/>
</dbReference>
<proteinExistence type="predicted"/>
<dbReference type="RefSeq" id="WP_007651845.1">
    <property type="nucleotide sequence ID" value="NZ_ANLA01000033.1"/>
</dbReference>
<name>M7N5X9_9FLAO</name>
<dbReference type="OrthoDB" id="1454744at2"/>
<comment type="caution">
    <text evidence="2">The sequence shown here is derived from an EMBL/GenBank/DDBJ whole genome shotgun (WGS) entry which is preliminary data.</text>
</comment>
<dbReference type="GeneID" id="98642629"/>
<dbReference type="EMBL" id="DPRK01000096">
    <property type="protein sequence ID" value="HCY81108.1"/>
    <property type="molecule type" value="Genomic_DNA"/>
</dbReference>
<dbReference type="STRING" id="1137281.D778_01518"/>
<keyword evidence="1" id="KW-1133">Transmembrane helix</keyword>
<organism evidence="2 4">
    <name type="scientific">Xanthomarina gelatinilytica</name>
    <dbReference type="NCBI Taxonomy" id="1137281"/>
    <lineage>
        <taxon>Bacteria</taxon>
        <taxon>Pseudomonadati</taxon>
        <taxon>Bacteroidota</taxon>
        <taxon>Flavobacteriia</taxon>
        <taxon>Flavobacteriales</taxon>
        <taxon>Flavobacteriaceae</taxon>
        <taxon>Xanthomarina</taxon>
    </lineage>
</organism>
<evidence type="ECO:0000313" key="2">
    <source>
        <dbReference type="EMBL" id="EMQ93788.1"/>
    </source>
</evidence>
<evidence type="ECO:0000313" key="3">
    <source>
        <dbReference type="EMBL" id="HCY81108.1"/>
    </source>
</evidence>
<evidence type="ECO:0000313" key="5">
    <source>
        <dbReference type="Proteomes" id="UP000263268"/>
    </source>
</evidence>
<dbReference type="EMBL" id="ANLA01000033">
    <property type="protein sequence ID" value="EMQ93788.1"/>
    <property type="molecule type" value="Genomic_DNA"/>
</dbReference>